<accession>A0ACB7SGP0</accession>
<sequence length="101" mass="10912">MRRCAKPHTKRSPVLHLDQPITTITDMRGTAPTTFTGVSRALASDRTDRRAAVILSGIFACQGQNTAAALQFISFAYYEVAGANGLPATMLAIRGRFTDLL</sequence>
<evidence type="ECO:0000313" key="2">
    <source>
        <dbReference type="Proteomes" id="UP000821845"/>
    </source>
</evidence>
<comment type="caution">
    <text evidence="1">The sequence shown here is derived from an EMBL/GenBank/DDBJ whole genome shotgun (WGS) entry which is preliminary data.</text>
</comment>
<dbReference type="Proteomes" id="UP000821845">
    <property type="component" value="Chromosome 4"/>
</dbReference>
<organism evidence="1 2">
    <name type="scientific">Hyalomma asiaticum</name>
    <name type="common">Tick</name>
    <dbReference type="NCBI Taxonomy" id="266040"/>
    <lineage>
        <taxon>Eukaryota</taxon>
        <taxon>Metazoa</taxon>
        <taxon>Ecdysozoa</taxon>
        <taxon>Arthropoda</taxon>
        <taxon>Chelicerata</taxon>
        <taxon>Arachnida</taxon>
        <taxon>Acari</taxon>
        <taxon>Parasitiformes</taxon>
        <taxon>Ixodida</taxon>
        <taxon>Ixodoidea</taxon>
        <taxon>Ixodidae</taxon>
        <taxon>Hyalomminae</taxon>
        <taxon>Hyalomma</taxon>
    </lineage>
</organism>
<gene>
    <name evidence="1" type="ORF">HPB50_019650</name>
</gene>
<name>A0ACB7SGP0_HYAAI</name>
<protein>
    <submittedName>
        <fullName evidence="1">Uncharacterized protein</fullName>
    </submittedName>
</protein>
<keyword evidence="2" id="KW-1185">Reference proteome</keyword>
<proteinExistence type="predicted"/>
<reference evidence="1" key="1">
    <citation type="submission" date="2020-05" db="EMBL/GenBank/DDBJ databases">
        <title>Large-scale comparative analyses of tick genomes elucidate their genetic diversity and vector capacities.</title>
        <authorList>
            <person name="Jia N."/>
            <person name="Wang J."/>
            <person name="Shi W."/>
            <person name="Du L."/>
            <person name="Sun Y."/>
            <person name="Zhan W."/>
            <person name="Jiang J."/>
            <person name="Wang Q."/>
            <person name="Zhang B."/>
            <person name="Ji P."/>
            <person name="Sakyi L.B."/>
            <person name="Cui X."/>
            <person name="Yuan T."/>
            <person name="Jiang B."/>
            <person name="Yang W."/>
            <person name="Lam T.T.-Y."/>
            <person name="Chang Q."/>
            <person name="Ding S."/>
            <person name="Wang X."/>
            <person name="Zhu J."/>
            <person name="Ruan X."/>
            <person name="Zhao L."/>
            <person name="Wei J."/>
            <person name="Que T."/>
            <person name="Du C."/>
            <person name="Cheng J."/>
            <person name="Dai P."/>
            <person name="Han X."/>
            <person name="Huang E."/>
            <person name="Gao Y."/>
            <person name="Liu J."/>
            <person name="Shao H."/>
            <person name="Ye R."/>
            <person name="Li L."/>
            <person name="Wei W."/>
            <person name="Wang X."/>
            <person name="Wang C."/>
            <person name="Yang T."/>
            <person name="Huo Q."/>
            <person name="Li W."/>
            <person name="Guo W."/>
            <person name="Chen H."/>
            <person name="Zhou L."/>
            <person name="Ni X."/>
            <person name="Tian J."/>
            <person name="Zhou Y."/>
            <person name="Sheng Y."/>
            <person name="Liu T."/>
            <person name="Pan Y."/>
            <person name="Xia L."/>
            <person name="Li J."/>
            <person name="Zhao F."/>
            <person name="Cao W."/>
        </authorList>
    </citation>
    <scope>NUCLEOTIDE SEQUENCE</scope>
    <source>
        <strain evidence="1">Hyas-2018</strain>
    </source>
</reference>
<dbReference type="EMBL" id="CM023484">
    <property type="protein sequence ID" value="KAH6934033.1"/>
    <property type="molecule type" value="Genomic_DNA"/>
</dbReference>
<evidence type="ECO:0000313" key="1">
    <source>
        <dbReference type="EMBL" id="KAH6934033.1"/>
    </source>
</evidence>